<evidence type="ECO:0008006" key="3">
    <source>
        <dbReference type="Google" id="ProtNLM"/>
    </source>
</evidence>
<organism evidence="1 2">
    <name type="scientific">Neocucurbitaria cava</name>
    <dbReference type="NCBI Taxonomy" id="798079"/>
    <lineage>
        <taxon>Eukaryota</taxon>
        <taxon>Fungi</taxon>
        <taxon>Dikarya</taxon>
        <taxon>Ascomycota</taxon>
        <taxon>Pezizomycotina</taxon>
        <taxon>Dothideomycetes</taxon>
        <taxon>Pleosporomycetidae</taxon>
        <taxon>Pleosporales</taxon>
        <taxon>Pleosporineae</taxon>
        <taxon>Cucurbitariaceae</taxon>
        <taxon>Neocucurbitaria</taxon>
    </lineage>
</organism>
<evidence type="ECO:0000313" key="1">
    <source>
        <dbReference type="EMBL" id="KAJ4370493.1"/>
    </source>
</evidence>
<name>A0A9W8YB34_9PLEO</name>
<protein>
    <recommendedName>
        <fullName evidence="3">F-box domain-containing protein</fullName>
    </recommendedName>
</protein>
<dbReference type="EMBL" id="JAPEUY010000008">
    <property type="protein sequence ID" value="KAJ4370493.1"/>
    <property type="molecule type" value="Genomic_DNA"/>
</dbReference>
<accession>A0A9W8YB34</accession>
<proteinExistence type="predicted"/>
<reference evidence="1" key="1">
    <citation type="submission" date="2022-10" db="EMBL/GenBank/DDBJ databases">
        <title>Tapping the CABI collections for fungal endophytes: first genome assemblies for Collariella, Neodidymelliopsis, Ascochyta clinopodiicola, Didymella pomorum, Didymosphaeria variabile, Neocosmospora piperis and Neocucurbitaria cava.</title>
        <authorList>
            <person name="Hill R."/>
        </authorList>
    </citation>
    <scope>NUCLEOTIDE SEQUENCE</scope>
    <source>
        <strain evidence="1">IMI 356814</strain>
    </source>
</reference>
<keyword evidence="2" id="KW-1185">Reference proteome</keyword>
<dbReference type="OrthoDB" id="1689567at2759"/>
<sequence length="553" mass="61235">MDVSSGRHAIAMLLEGRLGMVCELCYGRRAGKDGPFEVHVESNGLPCRTTPKSSILASHNSDSQEGIDLAECTAAHIRRSFPYIQERDLGSLDRIGVRSNYQETILQGTNEERNFDRNLINQTWNLNLGGGPLDASRYKLTTNSAHQGIPIDSGTSTFYRHICSEDDPPRSVSICPQRRCVAFGCSAGIELHWIDALTGQSLSRCFPLTAPSDYLHFLSPRPGLESAKKLRLISSAAHPDDQLVISSPPSPSCDHYHAVPLSDGHHVLFIDPANNKLTLGCDAPINGPRKLLRRVVFIPPGDLVVPKLYTAAADMSQGLRVIAAYDDAILLYSIPSDVCNLSRLERKAESPDLYTASPSFTETHNRNYWFDWWDEPSVPDPADQYNSDKRDPVWPISIRGTYIGKLSGVCELAIQTTPDISIWAFSYAFQCKIWRLHNHADPIALSRRYICNSGLVHESFSTDETSDVIMEDAPEPPPIAATFDPVSQCSGAEISPAERSVIVGMDEDVSKVLRKVPRALAVENDEWVDFLDVRDGSEAWFEGDGDVFVWYGT</sequence>
<dbReference type="AlphaFoldDB" id="A0A9W8YB34"/>
<comment type="caution">
    <text evidence="1">The sequence shown here is derived from an EMBL/GenBank/DDBJ whole genome shotgun (WGS) entry which is preliminary data.</text>
</comment>
<dbReference type="Proteomes" id="UP001140560">
    <property type="component" value="Unassembled WGS sequence"/>
</dbReference>
<gene>
    <name evidence="1" type="ORF">N0V83_005014</name>
</gene>
<evidence type="ECO:0000313" key="2">
    <source>
        <dbReference type="Proteomes" id="UP001140560"/>
    </source>
</evidence>